<dbReference type="GO" id="GO:0008897">
    <property type="term" value="F:holo-[acyl-carrier-protein] synthase activity"/>
    <property type="evidence" value="ECO:0007669"/>
    <property type="project" value="UniProtKB-EC"/>
</dbReference>
<sequence length="140" mass="15473">MNKNNPHSFIPRTGIDIVDTVRIKKAIERHGEKFLKRIYTRSEIDYCSKKSNPYPSYAARFAAKEAVMKALGKGLYDICFCDIEVTTGDSGRPEIYLLGGAKACAEQVGIESIDVSLSHERSMAVAVVFALADSKKDIPN</sequence>
<dbReference type="EC" id="2.7.8.7" evidence="9"/>
<evidence type="ECO:0000256" key="5">
    <source>
        <dbReference type="ARBA" id="ARBA00022842"/>
    </source>
</evidence>
<keyword evidence="6" id="KW-0443">Lipid metabolism</keyword>
<keyword evidence="3" id="KW-0479">Metal-binding</keyword>
<dbReference type="Pfam" id="PF01648">
    <property type="entry name" value="ACPS"/>
    <property type="match status" value="1"/>
</dbReference>
<keyword evidence="1" id="KW-0444">Lipid biosynthesis</keyword>
<dbReference type="HAMAP" id="MF_00101">
    <property type="entry name" value="AcpS"/>
    <property type="match status" value="1"/>
</dbReference>
<name>A0A3B1BSM1_9ZZZZ</name>
<evidence type="ECO:0000259" key="8">
    <source>
        <dbReference type="Pfam" id="PF01648"/>
    </source>
</evidence>
<dbReference type="InterPro" id="IPR008278">
    <property type="entry name" value="4-PPantetheinyl_Trfase_dom"/>
</dbReference>
<dbReference type="NCBIfam" id="TIGR00516">
    <property type="entry name" value="acpS"/>
    <property type="match status" value="1"/>
</dbReference>
<proteinExistence type="inferred from homology"/>
<evidence type="ECO:0000313" key="9">
    <source>
        <dbReference type="EMBL" id="VAX20929.1"/>
    </source>
</evidence>
<keyword evidence="7" id="KW-0275">Fatty acid biosynthesis</keyword>
<dbReference type="InterPro" id="IPR037143">
    <property type="entry name" value="4-PPantetheinyl_Trfase_dom_sf"/>
</dbReference>
<evidence type="ECO:0000256" key="3">
    <source>
        <dbReference type="ARBA" id="ARBA00022723"/>
    </source>
</evidence>
<dbReference type="EMBL" id="UOGC01000112">
    <property type="protein sequence ID" value="VAX20929.1"/>
    <property type="molecule type" value="Genomic_DNA"/>
</dbReference>
<reference evidence="9" key="1">
    <citation type="submission" date="2018-06" db="EMBL/GenBank/DDBJ databases">
        <authorList>
            <person name="Zhirakovskaya E."/>
        </authorList>
    </citation>
    <scope>NUCLEOTIDE SEQUENCE</scope>
</reference>
<dbReference type="SUPFAM" id="SSF56214">
    <property type="entry name" value="4'-phosphopantetheinyl transferase"/>
    <property type="match status" value="1"/>
</dbReference>
<dbReference type="GO" id="GO:0000287">
    <property type="term" value="F:magnesium ion binding"/>
    <property type="evidence" value="ECO:0007669"/>
    <property type="project" value="InterPro"/>
</dbReference>
<evidence type="ECO:0000256" key="7">
    <source>
        <dbReference type="ARBA" id="ARBA00023160"/>
    </source>
</evidence>
<keyword evidence="2 9" id="KW-0808">Transferase</keyword>
<dbReference type="NCBIfam" id="TIGR00556">
    <property type="entry name" value="pantethn_trn"/>
    <property type="match status" value="1"/>
</dbReference>
<dbReference type="InterPro" id="IPR004568">
    <property type="entry name" value="Ppantetheine-prot_Trfase_dom"/>
</dbReference>
<dbReference type="AlphaFoldDB" id="A0A3B1BSM1"/>
<dbReference type="Gene3D" id="3.90.470.20">
    <property type="entry name" value="4'-phosphopantetheinyl transferase domain"/>
    <property type="match status" value="1"/>
</dbReference>
<feature type="domain" description="4'-phosphopantetheinyl transferase" evidence="8">
    <location>
        <begin position="14"/>
        <end position="112"/>
    </location>
</feature>
<evidence type="ECO:0000256" key="1">
    <source>
        <dbReference type="ARBA" id="ARBA00022516"/>
    </source>
</evidence>
<keyword evidence="5" id="KW-0460">Magnesium</keyword>
<dbReference type="InterPro" id="IPR002582">
    <property type="entry name" value="ACPS"/>
</dbReference>
<evidence type="ECO:0000256" key="2">
    <source>
        <dbReference type="ARBA" id="ARBA00022679"/>
    </source>
</evidence>
<evidence type="ECO:0000256" key="6">
    <source>
        <dbReference type="ARBA" id="ARBA00023098"/>
    </source>
</evidence>
<organism evidence="9">
    <name type="scientific">hydrothermal vent metagenome</name>
    <dbReference type="NCBI Taxonomy" id="652676"/>
    <lineage>
        <taxon>unclassified sequences</taxon>
        <taxon>metagenomes</taxon>
        <taxon>ecological metagenomes</taxon>
    </lineage>
</organism>
<gene>
    <name evidence="9" type="ORF">MNBD_NITROSPINAE01-415</name>
</gene>
<protein>
    <submittedName>
        <fullName evidence="9">Holo-[acyl-carrier-protein] synthase</fullName>
        <ecNumber evidence="9">2.7.8.7</ecNumber>
    </submittedName>
</protein>
<keyword evidence="4" id="KW-0276">Fatty acid metabolism</keyword>
<dbReference type="GO" id="GO:0006633">
    <property type="term" value="P:fatty acid biosynthetic process"/>
    <property type="evidence" value="ECO:0007669"/>
    <property type="project" value="UniProtKB-KW"/>
</dbReference>
<accession>A0A3B1BSM1</accession>
<evidence type="ECO:0000256" key="4">
    <source>
        <dbReference type="ARBA" id="ARBA00022832"/>
    </source>
</evidence>